<proteinExistence type="predicted"/>
<dbReference type="InterPro" id="IPR020216">
    <property type="entry name" value="Uncharacterised_YncE"/>
</dbReference>
<keyword evidence="2" id="KW-1185">Reference proteome</keyword>
<sequence>MRGLTFEINNEYGKCLEEILSGIIEPSWFWSIGPGEAYKCFNNSKLELFPPNNEIMDTKSFMNIITTGKYYLIFSDIKAFPTRESIVEIKTYDDFLKSSCQLALLVIDSVFVSIFVKSEEILCIVYECAKKLAYTNIKFITEDESEHNQLTVWG</sequence>
<dbReference type="Pfam" id="PF10903">
    <property type="entry name" value="DUF2691"/>
    <property type="match status" value="1"/>
</dbReference>
<comment type="caution">
    <text evidence="1">The sequence shown here is derived from an EMBL/GenBank/DDBJ whole genome shotgun (WGS) entry which is preliminary data.</text>
</comment>
<evidence type="ECO:0000313" key="2">
    <source>
        <dbReference type="Proteomes" id="UP000093199"/>
    </source>
</evidence>
<evidence type="ECO:0000313" key="1">
    <source>
        <dbReference type="EMBL" id="OCS85535.1"/>
    </source>
</evidence>
<accession>A0A1C0YEG9</accession>
<reference evidence="1 2" key="1">
    <citation type="submission" date="2016-07" db="EMBL/GenBank/DDBJ databases">
        <title>Caryophanon tenue genome sequencing.</title>
        <authorList>
            <person name="Verma A."/>
            <person name="Pal Y."/>
            <person name="Krishnamurthi S."/>
        </authorList>
    </citation>
    <scope>NUCLEOTIDE SEQUENCE [LARGE SCALE GENOMIC DNA]</scope>
    <source>
        <strain evidence="1 2">DSM 14152</strain>
    </source>
</reference>
<dbReference type="OrthoDB" id="2625810at2"/>
<evidence type="ECO:0008006" key="3">
    <source>
        <dbReference type="Google" id="ProtNLM"/>
    </source>
</evidence>
<name>A0A1C0YEG9_9BACL</name>
<dbReference type="AlphaFoldDB" id="A0A1C0YEG9"/>
<protein>
    <recommendedName>
        <fullName evidence="3">DUF2691 domain-containing protein</fullName>
    </recommendedName>
</protein>
<dbReference type="RefSeq" id="WP_066544877.1">
    <property type="nucleotide sequence ID" value="NZ_MASJ01000013.1"/>
</dbReference>
<dbReference type="Proteomes" id="UP000093199">
    <property type="component" value="Unassembled WGS sequence"/>
</dbReference>
<gene>
    <name evidence="1" type="ORF">A6M13_13060</name>
</gene>
<organism evidence="1 2">
    <name type="scientific">Caryophanon tenue</name>
    <dbReference type="NCBI Taxonomy" id="33978"/>
    <lineage>
        <taxon>Bacteria</taxon>
        <taxon>Bacillati</taxon>
        <taxon>Bacillota</taxon>
        <taxon>Bacilli</taxon>
        <taxon>Bacillales</taxon>
        <taxon>Caryophanaceae</taxon>
        <taxon>Caryophanon</taxon>
    </lineage>
</organism>
<dbReference type="EMBL" id="MASJ01000013">
    <property type="protein sequence ID" value="OCS85535.1"/>
    <property type="molecule type" value="Genomic_DNA"/>
</dbReference>